<dbReference type="KEGG" id="anr:Ana3638_08260"/>
<dbReference type="SUPFAM" id="SSF58104">
    <property type="entry name" value="Methyl-accepting chemotaxis protein (MCP) signaling domain"/>
    <property type="match status" value="1"/>
</dbReference>
<evidence type="ECO:0000256" key="9">
    <source>
        <dbReference type="SAM" id="Coils"/>
    </source>
</evidence>
<protein>
    <recommendedName>
        <fullName evidence="11">Methyl-accepting transducer domain-containing protein</fullName>
    </recommendedName>
</protein>
<feature type="transmembrane region" description="Helical" evidence="10">
    <location>
        <begin position="21"/>
        <end position="50"/>
    </location>
</feature>
<name>A0A6P1TM66_9FIRM</name>
<keyword evidence="7 8" id="KW-0807">Transducer</keyword>
<keyword evidence="9" id="KW-0175">Coiled coil</keyword>
<evidence type="ECO:0000256" key="5">
    <source>
        <dbReference type="ARBA" id="ARBA00022989"/>
    </source>
</evidence>
<dbReference type="CDD" id="cd12912">
    <property type="entry name" value="PDC2_MCP_like"/>
    <property type="match status" value="1"/>
</dbReference>
<dbReference type="SMART" id="SM00283">
    <property type="entry name" value="MA"/>
    <property type="match status" value="1"/>
</dbReference>
<evidence type="ECO:0000256" key="8">
    <source>
        <dbReference type="PROSITE-ProRule" id="PRU00284"/>
    </source>
</evidence>
<evidence type="ECO:0000256" key="2">
    <source>
        <dbReference type="ARBA" id="ARBA00022475"/>
    </source>
</evidence>
<accession>A0A6P1TM66</accession>
<dbReference type="PANTHER" id="PTHR32089">
    <property type="entry name" value="METHYL-ACCEPTING CHEMOTAXIS PROTEIN MCPB"/>
    <property type="match status" value="1"/>
</dbReference>
<dbReference type="InterPro" id="IPR033479">
    <property type="entry name" value="dCache_1"/>
</dbReference>
<comment type="subcellular location">
    <subcellularLocation>
        <location evidence="1">Cell membrane</location>
        <topology evidence="1">Multi-pass membrane protein</topology>
    </subcellularLocation>
</comment>
<dbReference type="SUPFAM" id="SSF103190">
    <property type="entry name" value="Sensory domain-like"/>
    <property type="match status" value="1"/>
</dbReference>
<dbReference type="Pfam" id="PF02743">
    <property type="entry name" value="dCache_1"/>
    <property type="match status" value="1"/>
</dbReference>
<dbReference type="InterPro" id="IPR029151">
    <property type="entry name" value="Sensor-like_sf"/>
</dbReference>
<proteinExistence type="predicted"/>
<dbReference type="RefSeq" id="WP_161837597.1">
    <property type="nucleotide sequence ID" value="NZ_CP048000.1"/>
</dbReference>
<dbReference type="Gene3D" id="1.10.287.950">
    <property type="entry name" value="Methyl-accepting chemotaxis protein"/>
    <property type="match status" value="1"/>
</dbReference>
<dbReference type="AlphaFoldDB" id="A0A6P1TM66"/>
<dbReference type="GO" id="GO:0006935">
    <property type="term" value="P:chemotaxis"/>
    <property type="evidence" value="ECO:0007669"/>
    <property type="project" value="UniProtKB-KW"/>
</dbReference>
<evidence type="ECO:0000313" key="13">
    <source>
        <dbReference type="Proteomes" id="UP000464314"/>
    </source>
</evidence>
<evidence type="ECO:0000256" key="1">
    <source>
        <dbReference type="ARBA" id="ARBA00004651"/>
    </source>
</evidence>
<dbReference type="GO" id="GO:0007165">
    <property type="term" value="P:signal transduction"/>
    <property type="evidence" value="ECO:0007669"/>
    <property type="project" value="UniProtKB-KW"/>
</dbReference>
<feature type="domain" description="Methyl-accepting transducer" evidence="11">
    <location>
        <begin position="399"/>
        <end position="656"/>
    </location>
</feature>
<keyword evidence="13" id="KW-1185">Reference proteome</keyword>
<evidence type="ECO:0000256" key="3">
    <source>
        <dbReference type="ARBA" id="ARBA00022500"/>
    </source>
</evidence>
<evidence type="ECO:0000256" key="6">
    <source>
        <dbReference type="ARBA" id="ARBA00023136"/>
    </source>
</evidence>
<evidence type="ECO:0000256" key="10">
    <source>
        <dbReference type="SAM" id="Phobius"/>
    </source>
</evidence>
<dbReference type="EMBL" id="CP048000">
    <property type="protein sequence ID" value="QHQ60765.1"/>
    <property type="molecule type" value="Genomic_DNA"/>
</dbReference>
<dbReference type="Gene3D" id="3.30.450.20">
    <property type="entry name" value="PAS domain"/>
    <property type="match status" value="2"/>
</dbReference>
<dbReference type="CDD" id="cd12913">
    <property type="entry name" value="PDC1_MCP_like"/>
    <property type="match status" value="1"/>
</dbReference>
<organism evidence="12 13">
    <name type="scientific">Anaerocolumna sedimenticola</name>
    <dbReference type="NCBI Taxonomy" id="2696063"/>
    <lineage>
        <taxon>Bacteria</taxon>
        <taxon>Bacillati</taxon>
        <taxon>Bacillota</taxon>
        <taxon>Clostridia</taxon>
        <taxon>Lachnospirales</taxon>
        <taxon>Lachnospiraceae</taxon>
        <taxon>Anaerocolumna</taxon>
    </lineage>
</organism>
<evidence type="ECO:0000256" key="7">
    <source>
        <dbReference type="ARBA" id="ARBA00023224"/>
    </source>
</evidence>
<dbReference type="GO" id="GO:0005886">
    <property type="term" value="C:plasma membrane"/>
    <property type="evidence" value="ECO:0007669"/>
    <property type="project" value="UniProtKB-SubCell"/>
</dbReference>
<feature type="coiled-coil region" evidence="9">
    <location>
        <begin position="634"/>
        <end position="682"/>
    </location>
</feature>
<keyword evidence="4 10" id="KW-0812">Transmembrane</keyword>
<dbReference type="Proteomes" id="UP000464314">
    <property type="component" value="Chromosome"/>
</dbReference>
<dbReference type="PROSITE" id="PS50111">
    <property type="entry name" value="CHEMOTAXIS_TRANSDUC_2"/>
    <property type="match status" value="1"/>
</dbReference>
<keyword evidence="3" id="KW-0145">Chemotaxis</keyword>
<dbReference type="InterPro" id="IPR004089">
    <property type="entry name" value="MCPsignal_dom"/>
</dbReference>
<evidence type="ECO:0000256" key="4">
    <source>
        <dbReference type="ARBA" id="ARBA00022692"/>
    </source>
</evidence>
<feature type="transmembrane region" description="Helical" evidence="10">
    <location>
        <begin position="298"/>
        <end position="320"/>
    </location>
</feature>
<keyword evidence="2" id="KW-1003">Cell membrane</keyword>
<gene>
    <name evidence="12" type="ORF">Ana3638_08260</name>
</gene>
<evidence type="ECO:0000259" key="11">
    <source>
        <dbReference type="PROSITE" id="PS50111"/>
    </source>
</evidence>
<sequence>MKKTNEKKAAEKRTVNQSMKLKLVLTFLSMNIITLLAIILVIGFMSYGIISSENNQKLINISEKNSNEIDGWLSIQGQIVYEIADSITSQKELDKEQILLYLETKTKSNPYTSDVYFGFADKSFLDGSGWQPPADYDCTTRAWFQNAKEKGDLYYGSPSFDMTTEQMVTVISKPIIIDGNFIGVIGMDVKLGTLNEIVQKSVSTKNSYAFMVDEQDNIMIHQNDDFMPKEDKISNLNDVLHLASKDVIQNIENNNQLATLKDYDGNMRHFVMTNIKSTNWKFGLAISDAEYIKPVKDLLTALIICSLITILIVAVIAVFVGDKNSKPIISLTAAIKKQADLDFSRDSEADFMKYGKRKDEIGIITNSLITMEENVRQLLISAADNANQVSATAEELSSTAKQSAIASQEVAQTINQIAVGATEQAENTEESSQGLLELGNLIDTDKTHIANLTKETNHVNELVQDGLAAVKTLSLNTKTNGEAVSVAYQSILKTSESSEKISEASDFITSVAEQTNLLALNAAIEAARAGENGRGFAVVAEEIRRLAEQSTDSTKIINEIVHSLKEAAATAVTKMEEADALVKEQTVSVGVTETNFNDIALAMTNAKEAVNVLNQSSSRMKDRKDEIFDLIQNLSASAEENAAATEEASAAMEEEYASSEEIANASENLTKITSELQMLINRFRI</sequence>
<evidence type="ECO:0000313" key="12">
    <source>
        <dbReference type="EMBL" id="QHQ60765.1"/>
    </source>
</evidence>
<keyword evidence="5 10" id="KW-1133">Transmembrane helix</keyword>
<reference evidence="12 13" key="1">
    <citation type="submission" date="2020-01" db="EMBL/GenBank/DDBJ databases">
        <title>Genome analysis of Anaerocolumna sp. CBA3638.</title>
        <authorList>
            <person name="Kim J."/>
            <person name="Roh S.W."/>
        </authorList>
    </citation>
    <scope>NUCLEOTIDE SEQUENCE [LARGE SCALE GENOMIC DNA]</scope>
    <source>
        <strain evidence="12 13">CBA3638</strain>
    </source>
</reference>
<dbReference type="Pfam" id="PF00015">
    <property type="entry name" value="MCPsignal"/>
    <property type="match status" value="1"/>
</dbReference>
<dbReference type="PANTHER" id="PTHR32089:SF112">
    <property type="entry name" value="LYSOZYME-LIKE PROTEIN-RELATED"/>
    <property type="match status" value="1"/>
</dbReference>
<keyword evidence="6 10" id="KW-0472">Membrane</keyword>